<dbReference type="SMART" id="SM00710">
    <property type="entry name" value="PbH1"/>
    <property type="match status" value="8"/>
</dbReference>
<reference evidence="3 5" key="2">
    <citation type="submission" date="2023-10" db="EMBL/GenBank/DDBJ databases">
        <title>Fecal carriage and genetic characteristics of carbapenem-resistant Enterobacterales among healthy adults from four provinces of China.</title>
        <authorList>
            <person name="Li Y."/>
            <person name="Zhang R."/>
        </authorList>
    </citation>
    <scope>NUCLEOTIDE SEQUENCE [LARGE SCALE GENOMIC DNA]</scope>
    <source>
        <strain evidence="3 5">HN-157</strain>
    </source>
</reference>
<comment type="caution">
    <text evidence="3">The sequence shown here is derived from an EMBL/GenBank/DDBJ whole genome shotgun (WGS) entry which is preliminary data.</text>
</comment>
<dbReference type="AlphaFoldDB" id="A0ABD5HMQ6"/>
<dbReference type="Pfam" id="PF13229">
    <property type="entry name" value="Beta_helix"/>
    <property type="match status" value="1"/>
</dbReference>
<gene>
    <name evidence="2" type="ORF">PIK62_28230</name>
    <name evidence="3" type="ORF">RYZ49_25860</name>
</gene>
<dbReference type="Proteomes" id="UP001287436">
    <property type="component" value="Unassembled WGS sequence"/>
</dbReference>
<name>A0ABD5HMQ6_9ENTR</name>
<evidence type="ECO:0000313" key="4">
    <source>
        <dbReference type="Proteomes" id="UP001221816"/>
    </source>
</evidence>
<evidence type="ECO:0000313" key="2">
    <source>
        <dbReference type="EMBL" id="MDC0696465.1"/>
    </source>
</evidence>
<dbReference type="InterPro" id="IPR011050">
    <property type="entry name" value="Pectin_lyase_fold/virulence"/>
</dbReference>
<evidence type="ECO:0000259" key="1">
    <source>
        <dbReference type="Pfam" id="PF13229"/>
    </source>
</evidence>
<dbReference type="Gene3D" id="2.160.20.10">
    <property type="entry name" value="Single-stranded right-handed beta-helix, Pectin lyase-like"/>
    <property type="match status" value="1"/>
</dbReference>
<proteinExistence type="predicted"/>
<sequence>MNRRFFLSKAIAFSAALPLSKFSMSNGRYIKGCETDKACAINIEDYGCRAHRDDNEYFDNRIILQNIIDTCAILSIKRSSRMIIYIPKGTYYLSATSSNSGNKNIVGAFCLLMQSNLILKGEGTLKLLPNQYGIGAYFRILASENKIENCDIVDITLDGNSSSQIDGIQSSNILLECKANINIRNVRSINANGNGILIKGGVRQDQPVLNVSISDCFVNNCKKIGIQVSQFSGLKIFNNTVSHCNDNGIDIYGDLGRDSPNKTNGNHFAVFNNKVSFCLNGIFPETVSNGKIYDNILENLKESGVHVNRIHGLPQNISIERNQISNASSGMYFTGDMKNIFVENNKISEITDAFFSFGGGRGNASGIQVINNDIFLNESNNVLSSFSGEKIHNIYIALNGIQPKDDNSKLLLNRNKARVIDKNTVIVK</sequence>
<reference evidence="2 4" key="1">
    <citation type="submission" date="2023-01" db="EMBL/GenBank/DDBJ databases">
        <authorList>
            <person name="Dale J."/>
        </authorList>
    </citation>
    <scope>NUCLEOTIDE SEQUENCE [LARGE SCALE GENOMIC DNA]</scope>
    <source>
        <strain evidence="2 4">2022EL-01098</strain>
    </source>
</reference>
<protein>
    <submittedName>
        <fullName evidence="3">Right-handed parallel beta-helix repeat-containing protein</fullName>
    </submittedName>
</protein>
<evidence type="ECO:0000313" key="3">
    <source>
        <dbReference type="EMBL" id="MDW2719221.1"/>
    </source>
</evidence>
<keyword evidence="4" id="KW-1185">Reference proteome</keyword>
<dbReference type="EMBL" id="JAQNDI010000028">
    <property type="protein sequence ID" value="MDC0696465.1"/>
    <property type="molecule type" value="Genomic_DNA"/>
</dbReference>
<dbReference type="RefSeq" id="WP_139529187.1">
    <property type="nucleotide sequence ID" value="NZ_CABEJD010000007.1"/>
</dbReference>
<dbReference type="Proteomes" id="UP001221816">
    <property type="component" value="Unassembled WGS sequence"/>
</dbReference>
<dbReference type="InterPro" id="IPR006626">
    <property type="entry name" value="PbH1"/>
</dbReference>
<dbReference type="EMBL" id="JAWPBP010000032">
    <property type="protein sequence ID" value="MDW2719221.1"/>
    <property type="molecule type" value="Genomic_DNA"/>
</dbReference>
<accession>A0ABD5HMQ6</accession>
<dbReference type="InterPro" id="IPR039448">
    <property type="entry name" value="Beta_helix"/>
</dbReference>
<dbReference type="InterPro" id="IPR012334">
    <property type="entry name" value="Pectin_lyas_fold"/>
</dbReference>
<evidence type="ECO:0000313" key="5">
    <source>
        <dbReference type="Proteomes" id="UP001287436"/>
    </source>
</evidence>
<organism evidence="3 5">
    <name type="scientific">Klebsiella pasteurii</name>
    <dbReference type="NCBI Taxonomy" id="2587529"/>
    <lineage>
        <taxon>Bacteria</taxon>
        <taxon>Pseudomonadati</taxon>
        <taxon>Pseudomonadota</taxon>
        <taxon>Gammaproteobacteria</taxon>
        <taxon>Enterobacterales</taxon>
        <taxon>Enterobacteriaceae</taxon>
        <taxon>Klebsiella/Raoultella group</taxon>
        <taxon>Klebsiella</taxon>
    </lineage>
</organism>
<feature type="domain" description="Right handed beta helix" evidence="1">
    <location>
        <begin position="162"/>
        <end position="347"/>
    </location>
</feature>
<dbReference type="SUPFAM" id="SSF51126">
    <property type="entry name" value="Pectin lyase-like"/>
    <property type="match status" value="1"/>
</dbReference>